<dbReference type="VEuPathDB" id="FungiDB:BTJ68_03049"/>
<dbReference type="GO" id="GO:0004045">
    <property type="term" value="F:peptidyl-tRNA hydrolase activity"/>
    <property type="evidence" value="ECO:0007669"/>
    <property type="project" value="TreeGrafter"/>
</dbReference>
<evidence type="ECO:0000259" key="2">
    <source>
        <dbReference type="Pfam" id="PF00472"/>
    </source>
</evidence>
<proteinExistence type="predicted"/>
<dbReference type="SUPFAM" id="SSF110916">
    <property type="entry name" value="Peptidyl-tRNA hydrolase domain-like"/>
    <property type="match status" value="1"/>
</dbReference>
<dbReference type="EMBL" id="QWIJ01000985">
    <property type="protein sequence ID" value="RMX77268.1"/>
    <property type="molecule type" value="Genomic_DNA"/>
</dbReference>
<protein>
    <recommendedName>
        <fullName evidence="2">Prokaryotic-type class I peptide chain release factors domain-containing protein</fullName>
    </recommendedName>
</protein>
<feature type="domain" description="Prokaryotic-type class I peptide chain release factors" evidence="2">
    <location>
        <begin position="117"/>
        <end position="246"/>
    </location>
</feature>
<sequence length="256" mass="28014">MSPGGQADSANNSHNLGHIILSGRTCLLSPYSTTTVPPTLQSQRYNTSWLLLHLPRDSAAAPPKAMLRNVSLLRSARAPPSPQWWRSYAASSKRGGDATEEELDAARKWLAQLDPDTIPRSICDISFSRSSGPGGQNVNKVASKATVRIPTSSILPLLPPLLRPHILASRYHAAKSSELVIQADDSRKQTENVNSAFRRLHELITDAGRQAVPGETSPEQTKRVAELQKADAARRRKMKEFQSKKKAARRGGGRDD</sequence>
<dbReference type="InterPro" id="IPR052104">
    <property type="entry name" value="Mito_Release_Factor_mL62"/>
</dbReference>
<evidence type="ECO:0000313" key="4">
    <source>
        <dbReference type="Proteomes" id="UP000281245"/>
    </source>
</evidence>
<dbReference type="AlphaFoldDB" id="A0A3M6WFU2"/>
<name>A0A3M6WFU2_HORWE</name>
<accession>A0A3M6WFU2</accession>
<comment type="caution">
    <text evidence="3">The sequence shown here is derived from an EMBL/GenBank/DDBJ whole genome shotgun (WGS) entry which is preliminary data.</text>
</comment>
<feature type="compositionally biased region" description="Basic and acidic residues" evidence="1">
    <location>
        <begin position="220"/>
        <end position="243"/>
    </location>
</feature>
<feature type="compositionally biased region" description="Basic residues" evidence="1">
    <location>
        <begin position="244"/>
        <end position="256"/>
    </location>
</feature>
<dbReference type="PANTHER" id="PTHR11075">
    <property type="entry name" value="PEPTIDE CHAIN RELEASE FACTOR"/>
    <property type="match status" value="1"/>
</dbReference>
<organism evidence="3 4">
    <name type="scientific">Hortaea werneckii</name>
    <name type="common">Black yeast</name>
    <name type="synonym">Cladosporium werneckii</name>
    <dbReference type="NCBI Taxonomy" id="91943"/>
    <lineage>
        <taxon>Eukaryota</taxon>
        <taxon>Fungi</taxon>
        <taxon>Dikarya</taxon>
        <taxon>Ascomycota</taxon>
        <taxon>Pezizomycotina</taxon>
        <taxon>Dothideomycetes</taxon>
        <taxon>Dothideomycetidae</taxon>
        <taxon>Mycosphaerellales</taxon>
        <taxon>Teratosphaeriaceae</taxon>
        <taxon>Hortaea</taxon>
    </lineage>
</organism>
<gene>
    <name evidence="3" type="ORF">D0869_10029</name>
</gene>
<dbReference type="GO" id="GO:0016150">
    <property type="term" value="F:translation release factor activity, codon nonspecific"/>
    <property type="evidence" value="ECO:0007669"/>
    <property type="project" value="TreeGrafter"/>
</dbReference>
<dbReference type="GO" id="GO:0070126">
    <property type="term" value="P:mitochondrial translational termination"/>
    <property type="evidence" value="ECO:0007669"/>
    <property type="project" value="TreeGrafter"/>
</dbReference>
<evidence type="ECO:0000313" key="3">
    <source>
        <dbReference type="EMBL" id="RMX77268.1"/>
    </source>
</evidence>
<reference evidence="3 4" key="1">
    <citation type="journal article" date="2018" name="BMC Genomics">
        <title>Genomic evidence for intraspecific hybridization in a clonal and extremely halotolerant yeast.</title>
        <authorList>
            <person name="Gostincar C."/>
            <person name="Stajich J.E."/>
            <person name="Zupancic J."/>
            <person name="Zalar P."/>
            <person name="Gunde-Cimerman N."/>
        </authorList>
    </citation>
    <scope>NUCLEOTIDE SEQUENCE [LARGE SCALE GENOMIC DNA]</scope>
    <source>
        <strain evidence="3 4">EXF-6656</strain>
    </source>
</reference>
<dbReference type="GO" id="GO:0005762">
    <property type="term" value="C:mitochondrial large ribosomal subunit"/>
    <property type="evidence" value="ECO:0007669"/>
    <property type="project" value="TreeGrafter"/>
</dbReference>
<feature type="region of interest" description="Disordered" evidence="1">
    <location>
        <begin position="207"/>
        <end position="256"/>
    </location>
</feature>
<dbReference type="OrthoDB" id="270639at2759"/>
<evidence type="ECO:0000256" key="1">
    <source>
        <dbReference type="SAM" id="MobiDB-lite"/>
    </source>
</evidence>
<dbReference type="Pfam" id="PF00472">
    <property type="entry name" value="RF-1"/>
    <property type="match status" value="1"/>
</dbReference>
<dbReference type="Proteomes" id="UP000281245">
    <property type="component" value="Unassembled WGS sequence"/>
</dbReference>
<dbReference type="Gene3D" id="3.30.160.20">
    <property type="match status" value="1"/>
</dbReference>
<dbReference type="PANTHER" id="PTHR11075:SF54">
    <property type="entry name" value="LARGE RIBOSOMAL SUBUNIT PROTEIN ML62"/>
    <property type="match status" value="1"/>
</dbReference>
<dbReference type="InterPro" id="IPR000352">
    <property type="entry name" value="Pep_chain_release_fac_I"/>
</dbReference>